<evidence type="ECO:0000313" key="2">
    <source>
        <dbReference type="EMBL" id="RKR13283.1"/>
    </source>
</evidence>
<accession>A0A495E9U1</accession>
<reference evidence="2 3" key="1">
    <citation type="submission" date="2018-10" db="EMBL/GenBank/DDBJ databases">
        <title>Genomic Encyclopedia of Archaeal and Bacterial Type Strains, Phase II (KMG-II): from individual species to whole genera.</title>
        <authorList>
            <person name="Goeker M."/>
        </authorList>
    </citation>
    <scope>NUCLEOTIDE SEQUENCE [LARGE SCALE GENOMIC DNA]</scope>
    <source>
        <strain evidence="2 3">DSM 25230</strain>
    </source>
</reference>
<gene>
    <name evidence="2" type="ORF">CLV91_2000</name>
</gene>
<dbReference type="RefSeq" id="WP_147406415.1">
    <property type="nucleotide sequence ID" value="NZ_RBIQ01000008.1"/>
</dbReference>
<keyword evidence="1" id="KW-0472">Membrane</keyword>
<sequence>MQNLFKVLHIVYIGMTEQDYLNYCLSQVEKKLKWKKSSLWKESDFIKLADTISNASEISISPHTLKRLFGKIKYKEHYNPQQATKNALSKFLGYASWEDFIKNHKENIYKYEDTVTSKNKGKLIYIIPLLIGAIVFVVYSVKSKEHIKDKVEEPFLFALKDSVGTVPFTVQANYDFSKNSSESIYIDYDFKHPVMGDQIIKLNKNKFAYNFTYQIPGYYQMLVKDNLDTLKTKNILAMSKGWNSYLIDEGYIGRYWMDNKMPKNTTKDYLYYSPNEMKQNGIKVPPVYYLVNRIFKKFNIDGDNFTLKTKFKNAKAFGGITCYDFILRLYCENNKNNIKLMETGCSQFSGLKFGENTINGNHENLSDFKINPEEWNTLFIKVLKKNVNVYVNNVEIYKGNYTNPNGDIIGIENSFKGSGMLDYLEIKDLTTGNIYLDNFD</sequence>
<dbReference type="AlphaFoldDB" id="A0A495E9U1"/>
<evidence type="ECO:0000313" key="3">
    <source>
        <dbReference type="Proteomes" id="UP000269412"/>
    </source>
</evidence>
<name>A0A495E9U1_9FLAO</name>
<dbReference type="Proteomes" id="UP000269412">
    <property type="component" value="Unassembled WGS sequence"/>
</dbReference>
<keyword evidence="1" id="KW-1133">Transmembrane helix</keyword>
<dbReference type="EMBL" id="RBIQ01000008">
    <property type="protein sequence ID" value="RKR13283.1"/>
    <property type="molecule type" value="Genomic_DNA"/>
</dbReference>
<comment type="caution">
    <text evidence="2">The sequence shown here is derived from an EMBL/GenBank/DDBJ whole genome shotgun (WGS) entry which is preliminary data.</text>
</comment>
<protein>
    <submittedName>
        <fullName evidence="2">Uncharacterized protein</fullName>
    </submittedName>
</protein>
<feature type="transmembrane region" description="Helical" evidence="1">
    <location>
        <begin position="123"/>
        <end position="141"/>
    </location>
</feature>
<organism evidence="2 3">
    <name type="scientific">Maribacter vaceletii</name>
    <dbReference type="NCBI Taxonomy" id="1206816"/>
    <lineage>
        <taxon>Bacteria</taxon>
        <taxon>Pseudomonadati</taxon>
        <taxon>Bacteroidota</taxon>
        <taxon>Flavobacteriia</taxon>
        <taxon>Flavobacteriales</taxon>
        <taxon>Flavobacteriaceae</taxon>
        <taxon>Maribacter</taxon>
    </lineage>
</organism>
<keyword evidence="1" id="KW-0812">Transmembrane</keyword>
<evidence type="ECO:0000256" key="1">
    <source>
        <dbReference type="SAM" id="Phobius"/>
    </source>
</evidence>
<dbReference type="OrthoDB" id="639802at2"/>
<keyword evidence="3" id="KW-1185">Reference proteome</keyword>
<proteinExistence type="predicted"/>